<keyword evidence="1" id="KW-0560">Oxidoreductase</keyword>
<dbReference type="Gene3D" id="3.40.50.720">
    <property type="entry name" value="NAD(P)-binding Rossmann-like Domain"/>
    <property type="match status" value="1"/>
</dbReference>
<dbReference type="InterPro" id="IPR036291">
    <property type="entry name" value="NAD(P)-bd_dom_sf"/>
</dbReference>
<evidence type="ECO:0000313" key="4">
    <source>
        <dbReference type="Proteomes" id="UP000031838"/>
    </source>
</evidence>
<dbReference type="GO" id="GO:0016628">
    <property type="term" value="F:oxidoreductase activity, acting on the CH-CH group of donors, NAD or NADP as acceptor"/>
    <property type="evidence" value="ECO:0007669"/>
    <property type="project" value="InterPro"/>
</dbReference>
<dbReference type="Pfam" id="PF16884">
    <property type="entry name" value="ADH_N_2"/>
    <property type="match status" value="1"/>
</dbReference>
<reference evidence="4" key="1">
    <citation type="submission" date="2011-03" db="EMBL/GenBank/DDBJ databases">
        <authorList>
            <person name="Voget S."/>
            <person name="Streit W.R."/>
            <person name="Jaeger K.E."/>
            <person name="Daniel R."/>
        </authorList>
    </citation>
    <scope>NUCLEOTIDE SEQUENCE [LARGE SCALE GENOMIC DNA]</scope>
    <source>
        <strain evidence="4">PG1</strain>
    </source>
</reference>
<proteinExistence type="predicted"/>
<dbReference type="FunFam" id="3.40.50.720:FF:000121">
    <property type="entry name" value="Prostaglandin reductase 2"/>
    <property type="match status" value="1"/>
</dbReference>
<reference evidence="3 4" key="2">
    <citation type="journal article" date="2016" name="Appl. Microbiol. Biotechnol.">
        <title>Mutations improving production and secretion of extracellular lipase by Burkholderia glumae PG1.</title>
        <authorList>
            <person name="Knapp A."/>
            <person name="Voget S."/>
            <person name="Gao R."/>
            <person name="Zaburannyi N."/>
            <person name="Krysciak D."/>
            <person name="Breuer M."/>
            <person name="Hauer B."/>
            <person name="Streit W.R."/>
            <person name="Muller R."/>
            <person name="Daniel R."/>
            <person name="Jaeger K.E."/>
        </authorList>
    </citation>
    <scope>NUCLEOTIDE SEQUENCE [LARGE SCALE GENOMIC DNA]</scope>
    <source>
        <strain evidence="3 4">PG1</strain>
    </source>
</reference>
<dbReference type="KEGG" id="bgp:BGL_2c22330"/>
<dbReference type="AlphaFoldDB" id="A0A0B6S797"/>
<dbReference type="SMART" id="SM00829">
    <property type="entry name" value="PKS_ER"/>
    <property type="match status" value="1"/>
</dbReference>
<organism evidence="3 4">
    <name type="scientific">Burkholderia plantarii</name>
    <dbReference type="NCBI Taxonomy" id="41899"/>
    <lineage>
        <taxon>Bacteria</taxon>
        <taxon>Pseudomonadati</taxon>
        <taxon>Pseudomonadota</taxon>
        <taxon>Betaproteobacteria</taxon>
        <taxon>Burkholderiales</taxon>
        <taxon>Burkholderiaceae</taxon>
        <taxon>Burkholderia</taxon>
    </lineage>
</organism>
<dbReference type="Pfam" id="PF00107">
    <property type="entry name" value="ADH_zinc_N"/>
    <property type="match status" value="1"/>
</dbReference>
<dbReference type="InterPro" id="IPR011032">
    <property type="entry name" value="GroES-like_sf"/>
</dbReference>
<dbReference type="Proteomes" id="UP000031838">
    <property type="component" value="Chromosome 2"/>
</dbReference>
<dbReference type="CDD" id="cd05288">
    <property type="entry name" value="PGDH"/>
    <property type="match status" value="1"/>
</dbReference>
<dbReference type="SUPFAM" id="SSF51735">
    <property type="entry name" value="NAD(P)-binding Rossmann-fold domains"/>
    <property type="match status" value="1"/>
</dbReference>
<name>A0A0B6S797_BURPL</name>
<dbReference type="RefSeq" id="WP_042628597.1">
    <property type="nucleotide sequence ID" value="NZ_CP002581.1"/>
</dbReference>
<dbReference type="InterPro" id="IPR045010">
    <property type="entry name" value="MDR_fam"/>
</dbReference>
<feature type="domain" description="Enoyl reductase (ER)" evidence="2">
    <location>
        <begin position="20"/>
        <end position="333"/>
    </location>
</feature>
<dbReference type="PANTHER" id="PTHR43205:SF42">
    <property type="entry name" value="ALCOHOL DEHYDROGENASE, ZINC-CONTAINING (AFU_ORTHOLOGUE AFUA_7G04530)"/>
    <property type="match status" value="1"/>
</dbReference>
<dbReference type="InterPro" id="IPR013149">
    <property type="entry name" value="ADH-like_C"/>
</dbReference>
<protein>
    <submittedName>
        <fullName evidence="3">Alcohol dehydrogenase, zinc-binding protein</fullName>
    </submittedName>
</protein>
<dbReference type="InterPro" id="IPR020843">
    <property type="entry name" value="ER"/>
</dbReference>
<evidence type="ECO:0000256" key="1">
    <source>
        <dbReference type="ARBA" id="ARBA00023002"/>
    </source>
</evidence>
<accession>A0A0B6S797</accession>
<dbReference type="Gene3D" id="3.90.180.10">
    <property type="entry name" value="Medium-chain alcohol dehydrogenases, catalytic domain"/>
    <property type="match status" value="1"/>
</dbReference>
<dbReference type="SUPFAM" id="SSF50129">
    <property type="entry name" value="GroES-like"/>
    <property type="match status" value="1"/>
</dbReference>
<gene>
    <name evidence="3" type="ORF">BGL_2c22330</name>
</gene>
<dbReference type="EMBL" id="CP002581">
    <property type="protein sequence ID" value="AJK50294.1"/>
    <property type="molecule type" value="Genomic_DNA"/>
</dbReference>
<keyword evidence="4" id="KW-1185">Reference proteome</keyword>
<evidence type="ECO:0000259" key="2">
    <source>
        <dbReference type="SMART" id="SM00829"/>
    </source>
</evidence>
<dbReference type="HOGENOM" id="CLU_026673_29_0_4"/>
<dbReference type="PANTHER" id="PTHR43205">
    <property type="entry name" value="PROSTAGLANDIN REDUCTASE"/>
    <property type="match status" value="1"/>
</dbReference>
<sequence length="341" mass="36440">MSETVNRQLRLKARPDARVGAEHFSLVETPLPELGEGEVLVQVLYLSMDPTNRVWMSDIPQYLPPVAIGETMRALGIGRVSASRSDKFAVGDLVQGLVGWQDYAHVAADEVPKLLKLPAESGLPLPTLLGACGMSGLTAYYGLTEIAPVQPGETLVVSAAAGSVGSIAGQIGKIHGARVVGIAGGEEKCRYLTETLGFDAAVDYKAPDWKAALKAATPDGVHVNFENVGGEVMRAVLSRMVIGGRVALCGVISNYNNGGRAGDDFGVLISKRLTMRGFLILDYRKNREAVQQLAGWLRDGRLKAEETVAEGLENAPEVLNRLFDGSHRGKLVLRVARDARG</sequence>
<evidence type="ECO:0000313" key="3">
    <source>
        <dbReference type="EMBL" id="AJK50294.1"/>
    </source>
</evidence>
<dbReference type="InterPro" id="IPR041694">
    <property type="entry name" value="ADH_N_2"/>
</dbReference>